<feature type="compositionally biased region" description="Low complexity" evidence="6">
    <location>
        <begin position="789"/>
        <end position="798"/>
    </location>
</feature>
<feature type="region of interest" description="Disordered" evidence="6">
    <location>
        <begin position="815"/>
        <end position="834"/>
    </location>
</feature>
<dbReference type="Proteomes" id="UP001174136">
    <property type="component" value="Unassembled WGS sequence"/>
</dbReference>
<evidence type="ECO:0000256" key="2">
    <source>
        <dbReference type="ARBA" id="ARBA00023125"/>
    </source>
</evidence>
<feature type="compositionally biased region" description="Basic residues" evidence="6">
    <location>
        <begin position="343"/>
        <end position="366"/>
    </location>
</feature>
<keyword evidence="3" id="KW-0804">Transcription</keyword>
<dbReference type="FunFam" id="1.10.30.10:FF:000008">
    <property type="entry name" value="transcription factor SOX-7"/>
    <property type="match status" value="1"/>
</dbReference>
<feature type="region of interest" description="Disordered" evidence="6">
    <location>
        <begin position="776"/>
        <end position="798"/>
    </location>
</feature>
<feature type="compositionally biased region" description="Polar residues" evidence="6">
    <location>
        <begin position="947"/>
        <end position="966"/>
    </location>
</feature>
<organism evidence="9 10">
    <name type="scientific">Merluccius polli</name>
    <name type="common">Benguela hake</name>
    <name type="synonym">Merluccius cadenati</name>
    <dbReference type="NCBI Taxonomy" id="89951"/>
    <lineage>
        <taxon>Eukaryota</taxon>
        <taxon>Metazoa</taxon>
        <taxon>Chordata</taxon>
        <taxon>Craniata</taxon>
        <taxon>Vertebrata</taxon>
        <taxon>Euteleostomi</taxon>
        <taxon>Actinopterygii</taxon>
        <taxon>Neopterygii</taxon>
        <taxon>Teleostei</taxon>
        <taxon>Neoteleostei</taxon>
        <taxon>Acanthomorphata</taxon>
        <taxon>Zeiogadaria</taxon>
        <taxon>Gadariae</taxon>
        <taxon>Gadiformes</taxon>
        <taxon>Gadoidei</taxon>
        <taxon>Merlucciidae</taxon>
        <taxon>Merluccius</taxon>
    </lineage>
</organism>
<dbReference type="EMBL" id="JAOPHQ010000097">
    <property type="protein sequence ID" value="KAK0155777.1"/>
    <property type="molecule type" value="Genomic_DNA"/>
</dbReference>
<dbReference type="Gene3D" id="1.10.30.10">
    <property type="entry name" value="High mobility group box domain"/>
    <property type="match status" value="1"/>
</dbReference>
<feature type="domain" description="HMG box" evidence="7">
    <location>
        <begin position="598"/>
        <end position="666"/>
    </location>
</feature>
<dbReference type="InterPro" id="IPR033392">
    <property type="entry name" value="Sox7/17/18_central"/>
</dbReference>
<keyword evidence="2 5" id="KW-0238">DNA-binding</keyword>
<feature type="region of interest" description="Disordered" evidence="6">
    <location>
        <begin position="864"/>
        <end position="890"/>
    </location>
</feature>
<evidence type="ECO:0000256" key="4">
    <source>
        <dbReference type="ARBA" id="ARBA00023242"/>
    </source>
</evidence>
<keyword evidence="1" id="KW-0805">Transcription regulation</keyword>
<dbReference type="InterPro" id="IPR036910">
    <property type="entry name" value="HMG_box_dom_sf"/>
</dbReference>
<keyword evidence="4 5" id="KW-0539">Nucleus</keyword>
<dbReference type="PANTHER" id="PTHR10270:SF204">
    <property type="entry name" value="TRANSCRIPTION FACTOR SOX-18"/>
    <property type="match status" value="1"/>
</dbReference>
<dbReference type="Pfam" id="PF00505">
    <property type="entry name" value="HMG_box"/>
    <property type="match status" value="1"/>
</dbReference>
<dbReference type="AlphaFoldDB" id="A0AA47ND24"/>
<feature type="compositionally biased region" description="Basic residues" evidence="6">
    <location>
        <begin position="305"/>
        <end position="330"/>
    </location>
</feature>
<dbReference type="SUPFAM" id="SSF47095">
    <property type="entry name" value="HMG-box"/>
    <property type="match status" value="1"/>
</dbReference>
<dbReference type="GO" id="GO:0001570">
    <property type="term" value="P:vasculogenesis"/>
    <property type="evidence" value="ECO:0007669"/>
    <property type="project" value="TreeGrafter"/>
</dbReference>
<feature type="region of interest" description="Disordered" evidence="6">
    <location>
        <begin position="915"/>
        <end position="966"/>
    </location>
</feature>
<dbReference type="PANTHER" id="PTHR10270">
    <property type="entry name" value="SOX TRANSCRIPTION FACTOR"/>
    <property type="match status" value="1"/>
</dbReference>
<dbReference type="GO" id="GO:0001228">
    <property type="term" value="F:DNA-binding transcription activator activity, RNA polymerase II-specific"/>
    <property type="evidence" value="ECO:0007669"/>
    <property type="project" value="TreeGrafter"/>
</dbReference>
<feature type="region of interest" description="Disordered" evidence="6">
    <location>
        <begin position="291"/>
        <end position="373"/>
    </location>
</feature>
<accession>A0AA47ND24</accession>
<proteinExistence type="predicted"/>
<dbReference type="GO" id="GO:0001525">
    <property type="term" value="P:angiogenesis"/>
    <property type="evidence" value="ECO:0007669"/>
    <property type="project" value="TreeGrafter"/>
</dbReference>
<feature type="compositionally biased region" description="Basic residues" evidence="6">
    <location>
        <begin position="776"/>
        <end position="788"/>
    </location>
</feature>
<dbReference type="SMART" id="SM00398">
    <property type="entry name" value="HMG"/>
    <property type="match status" value="1"/>
</dbReference>
<evidence type="ECO:0000256" key="6">
    <source>
        <dbReference type="SAM" id="MobiDB-lite"/>
    </source>
</evidence>
<dbReference type="CDD" id="cd22048">
    <property type="entry name" value="HMG-box_SoxF_SOX18"/>
    <property type="match status" value="1"/>
</dbReference>
<evidence type="ECO:0000256" key="5">
    <source>
        <dbReference type="PROSITE-ProRule" id="PRU00267"/>
    </source>
</evidence>
<keyword evidence="10" id="KW-1185">Reference proteome</keyword>
<dbReference type="GO" id="GO:0005634">
    <property type="term" value="C:nucleus"/>
    <property type="evidence" value="ECO:0007669"/>
    <property type="project" value="UniProtKB-UniRule"/>
</dbReference>
<feature type="compositionally biased region" description="Low complexity" evidence="6">
    <location>
        <begin position="483"/>
        <end position="493"/>
    </location>
</feature>
<evidence type="ECO:0000313" key="10">
    <source>
        <dbReference type="Proteomes" id="UP001174136"/>
    </source>
</evidence>
<dbReference type="GO" id="GO:0001946">
    <property type="term" value="P:lymphangiogenesis"/>
    <property type="evidence" value="ECO:0007669"/>
    <property type="project" value="TreeGrafter"/>
</dbReference>
<dbReference type="GO" id="GO:0000978">
    <property type="term" value="F:RNA polymerase II cis-regulatory region sequence-specific DNA binding"/>
    <property type="evidence" value="ECO:0007669"/>
    <property type="project" value="TreeGrafter"/>
</dbReference>
<name>A0AA47ND24_MERPO</name>
<feature type="domain" description="Sox C-terminal" evidence="8">
    <location>
        <begin position="957"/>
        <end position="1221"/>
    </location>
</feature>
<evidence type="ECO:0000256" key="3">
    <source>
        <dbReference type="ARBA" id="ARBA00023163"/>
    </source>
</evidence>
<feature type="DNA-binding region" description="HMG box" evidence="5">
    <location>
        <begin position="598"/>
        <end position="666"/>
    </location>
</feature>
<dbReference type="InterPro" id="IPR009071">
    <property type="entry name" value="HMG_box_dom"/>
</dbReference>
<dbReference type="InterPro" id="IPR050140">
    <property type="entry name" value="SRY-related_HMG-box_TF-like"/>
</dbReference>
<sequence>MPERAQPCLTPLHTLKGAHRLPLNFSTLSTPLYNTLILAMKPALNPNFSITFQRKLCSTRSNAFSWSREIRPVLQPNELEMSKTSRMRWILSTMDLPDTQVCPVSAKSEWITRLCPLLFSRPKKKLEGASISVLAWYRDLTNAPCTLASNRLCPPGLSPAFGGRFGLHCLLHLNFLHLSLLHLFPPCRLSALYTHPLFTHTVPSCFLTHLPITQHLTHLPFSCITQHLTHLPFSCITQHLPFHCTTQHLTHLPLHRTTQHLTHLPFHYIIQHLTPLVVFTHTVHINYTHPPVLQVGHSSGETRRAPRRRYRLLVRRSPGRSGRNLRRGPRPRGGGGGTPPPLRRNRRSGGNPRHRAGRHPPARRSRIPLSGTGSHDNIFFMGDTTFPCLESSLLRNSSVMNGGTFDRITLVNGCVSGTTCTNISFTVMPVSTTRFTFSTWSRKITTALFIRAADFTLPCPTFSPTASPMSSTLHGKLAVNSPTQTQSLTSLTQARTGDARLSPEATGPGRQRSGMNLADPGFLLDSRTFPSQEAVSLDPPWATPSPASGESEDLEQNLSPGPGSPAIGGGGMGALGSSSAGPGLGPGPAEGKAGEPRIRRPMNAFMVWAKDERKSLALQNPDLHNAVLSKMLGQAWKALAPPDKRPFVEEAERLRLQHLHDHPHYKYRPRRKKTPKKLKRVEPGLLMHSLAQGGALGPPGAEGGLYPPHHHPHHHLPSLGHFRDGQPFAHLELESYGLPTPEMSPLDIVDDGGRESVFFPQHGQEEAGGWAGYHPLHHHPLHHHHHQHLQNQHLQNQHHNQQYCPNYFPAHLHQTPPLHGPLGSRRSGGGGVGSGLSVCGSTSVGDSRMNPAVLSRTGSQADCRLSSRVDSGPSCMDPRGSAESSVTSGGAAFSSCSGSAAAGCRTVPSYGLEVGPGNHPGLRTPVNRPPPLSDHAHSSYATPLPPTSLSEPIESQPSPSGNAHMSYSYSQLYGGSVHHNPLHYTSSHLGQLSPPPETSFCSSSSSLPPPPPPSSLFPLMPHIDPSSSHPEHPSAEFWSEVDRQELDPYYRPALTPRETYGLAGTKVLLGHAASGGGNRVSSSVASIHNRDMSSISSTGSGISGISGSGVSCSVASIHNRDMSSISSTGSGISGGGVSCSVATIFNREAVGSISSTSAGSGISCISGGGGSCSVASILTREAVGSISNVSSSSASREEGSSALISALSDASSAVYYSACITG</sequence>
<feature type="region of interest" description="Disordered" evidence="6">
    <location>
        <begin position="481"/>
        <end position="598"/>
    </location>
</feature>
<dbReference type="PROSITE" id="PS51516">
    <property type="entry name" value="SOX_C"/>
    <property type="match status" value="1"/>
</dbReference>
<evidence type="ECO:0000259" key="7">
    <source>
        <dbReference type="PROSITE" id="PS50118"/>
    </source>
</evidence>
<dbReference type="Pfam" id="PF12067">
    <property type="entry name" value="Sox17_18_mid"/>
    <property type="match status" value="1"/>
</dbReference>
<evidence type="ECO:0000313" key="9">
    <source>
        <dbReference type="EMBL" id="KAK0155777.1"/>
    </source>
</evidence>
<comment type="caution">
    <text evidence="9">The sequence shown here is derived from an EMBL/GenBank/DDBJ whole genome shotgun (WGS) entry which is preliminary data.</text>
</comment>
<protein>
    <submittedName>
        <fullName evidence="9">Transcription factor Sox-18</fullName>
    </submittedName>
</protein>
<evidence type="ECO:0000256" key="1">
    <source>
        <dbReference type="ARBA" id="ARBA00023015"/>
    </source>
</evidence>
<dbReference type="InterPro" id="IPR021934">
    <property type="entry name" value="Sox_C"/>
</dbReference>
<evidence type="ECO:0000259" key="8">
    <source>
        <dbReference type="PROSITE" id="PS51516"/>
    </source>
</evidence>
<feature type="region of interest" description="Disordered" evidence="6">
    <location>
        <begin position="984"/>
        <end position="1014"/>
    </location>
</feature>
<dbReference type="PROSITE" id="PS50118">
    <property type="entry name" value="HMG_BOX_2"/>
    <property type="match status" value="1"/>
</dbReference>
<reference evidence="9" key="1">
    <citation type="journal article" date="2023" name="Front. Mar. Sci.">
        <title>A new Merluccius polli reference genome to investigate the effects of global change in West African waters.</title>
        <authorList>
            <person name="Mateo J.L."/>
            <person name="Blanco-Fernandez C."/>
            <person name="Garcia-Vazquez E."/>
            <person name="Machado-Schiaffino G."/>
        </authorList>
    </citation>
    <scope>NUCLEOTIDE SEQUENCE</scope>
    <source>
        <strain evidence="9">C29</strain>
        <tissue evidence="9">Fin</tissue>
    </source>
</reference>
<gene>
    <name evidence="9" type="primary">sox18</name>
    <name evidence="9" type="ORF">N1851_001716</name>
</gene>